<feature type="transmembrane region" description="Helical" evidence="5">
    <location>
        <begin position="101"/>
        <end position="121"/>
    </location>
</feature>
<dbReference type="AlphaFoldDB" id="A0A9D1ZAG1"/>
<evidence type="ECO:0000256" key="3">
    <source>
        <dbReference type="ARBA" id="ARBA00022989"/>
    </source>
</evidence>
<dbReference type="InterPro" id="IPR025256">
    <property type="entry name" value="TM7S3/TM198-like_dom"/>
</dbReference>
<accession>A0A9D1ZAG1</accession>
<reference evidence="7" key="2">
    <citation type="submission" date="2021-04" db="EMBL/GenBank/DDBJ databases">
        <authorList>
            <person name="Gilroy R."/>
        </authorList>
    </citation>
    <scope>NUCLEOTIDE SEQUENCE</scope>
    <source>
        <strain evidence="7">ChiHjej10B9-743</strain>
    </source>
</reference>
<evidence type="ECO:0000256" key="2">
    <source>
        <dbReference type="ARBA" id="ARBA00022692"/>
    </source>
</evidence>
<comment type="caution">
    <text evidence="7">The sequence shown here is derived from an EMBL/GenBank/DDBJ whole genome shotgun (WGS) entry which is preliminary data.</text>
</comment>
<name>A0A9D1ZAG1_9ACTN</name>
<keyword evidence="3 5" id="KW-1133">Transmembrane helix</keyword>
<evidence type="ECO:0000313" key="7">
    <source>
        <dbReference type="EMBL" id="HIY79564.1"/>
    </source>
</evidence>
<dbReference type="EMBL" id="DXCP01000030">
    <property type="protein sequence ID" value="HIY79564.1"/>
    <property type="molecule type" value="Genomic_DNA"/>
</dbReference>
<protein>
    <submittedName>
        <fullName evidence="7">DUF4203 domain-containing protein</fullName>
    </submittedName>
</protein>
<keyword evidence="4 5" id="KW-0472">Membrane</keyword>
<feature type="transmembrane region" description="Helical" evidence="5">
    <location>
        <begin position="50"/>
        <end position="67"/>
    </location>
</feature>
<evidence type="ECO:0000313" key="8">
    <source>
        <dbReference type="Proteomes" id="UP000824133"/>
    </source>
</evidence>
<evidence type="ECO:0000259" key="6">
    <source>
        <dbReference type="Pfam" id="PF13886"/>
    </source>
</evidence>
<organism evidence="7 8">
    <name type="scientific">Candidatus Olsenella excrementavium</name>
    <dbReference type="NCBI Taxonomy" id="2838709"/>
    <lineage>
        <taxon>Bacteria</taxon>
        <taxon>Bacillati</taxon>
        <taxon>Actinomycetota</taxon>
        <taxon>Coriobacteriia</taxon>
        <taxon>Coriobacteriales</taxon>
        <taxon>Atopobiaceae</taxon>
        <taxon>Olsenella</taxon>
    </lineage>
</organism>
<sequence length="203" mass="20709">MELVIAYLLVNVAVGALACFFGKRLFYLVLGLLVFLGVFNVALSSTEGSTLSYVIAALLGVVAALLSKYVYKAGVFLVGFVAGAALGFAVTMLLPEEAADFLWVIVAVAGLLLGLAAARWSDLAVRLGTAWSGAAFMVPNVLAAALAFPALSGLVVAGNATATFDALSAYIANDFSAANGTAILVGTIVLAIVGFVVQGRQKA</sequence>
<feature type="transmembrane region" description="Helical" evidence="5">
    <location>
        <begin position="176"/>
        <end position="197"/>
    </location>
</feature>
<dbReference type="Pfam" id="PF13886">
    <property type="entry name" value="TM7S3_TM198"/>
    <property type="match status" value="1"/>
</dbReference>
<dbReference type="GO" id="GO:0016020">
    <property type="term" value="C:membrane"/>
    <property type="evidence" value="ECO:0007669"/>
    <property type="project" value="UniProtKB-SubCell"/>
</dbReference>
<feature type="transmembrane region" description="Helical" evidence="5">
    <location>
        <begin position="141"/>
        <end position="164"/>
    </location>
</feature>
<evidence type="ECO:0000256" key="1">
    <source>
        <dbReference type="ARBA" id="ARBA00004141"/>
    </source>
</evidence>
<dbReference type="Proteomes" id="UP000824133">
    <property type="component" value="Unassembled WGS sequence"/>
</dbReference>
<evidence type="ECO:0000256" key="5">
    <source>
        <dbReference type="SAM" id="Phobius"/>
    </source>
</evidence>
<feature type="domain" description="TM7S3/TM198-like" evidence="6">
    <location>
        <begin position="12"/>
        <end position="198"/>
    </location>
</feature>
<gene>
    <name evidence="7" type="ORF">IAA42_03915</name>
</gene>
<feature type="transmembrane region" description="Helical" evidence="5">
    <location>
        <begin position="73"/>
        <end position="94"/>
    </location>
</feature>
<evidence type="ECO:0000256" key="4">
    <source>
        <dbReference type="ARBA" id="ARBA00023136"/>
    </source>
</evidence>
<feature type="transmembrane region" description="Helical" evidence="5">
    <location>
        <begin position="25"/>
        <end position="43"/>
    </location>
</feature>
<proteinExistence type="predicted"/>
<reference evidence="7" key="1">
    <citation type="journal article" date="2021" name="PeerJ">
        <title>Extensive microbial diversity within the chicken gut microbiome revealed by metagenomics and culture.</title>
        <authorList>
            <person name="Gilroy R."/>
            <person name="Ravi A."/>
            <person name="Getino M."/>
            <person name="Pursley I."/>
            <person name="Horton D.L."/>
            <person name="Alikhan N.F."/>
            <person name="Baker D."/>
            <person name="Gharbi K."/>
            <person name="Hall N."/>
            <person name="Watson M."/>
            <person name="Adriaenssens E.M."/>
            <person name="Foster-Nyarko E."/>
            <person name="Jarju S."/>
            <person name="Secka A."/>
            <person name="Antonio M."/>
            <person name="Oren A."/>
            <person name="Chaudhuri R.R."/>
            <person name="La Ragione R."/>
            <person name="Hildebrand F."/>
            <person name="Pallen M.J."/>
        </authorList>
    </citation>
    <scope>NUCLEOTIDE SEQUENCE</scope>
    <source>
        <strain evidence="7">ChiHjej10B9-743</strain>
    </source>
</reference>
<keyword evidence="2 5" id="KW-0812">Transmembrane</keyword>
<comment type="subcellular location">
    <subcellularLocation>
        <location evidence="1">Membrane</location>
        <topology evidence="1">Multi-pass membrane protein</topology>
    </subcellularLocation>
</comment>